<dbReference type="EMBL" id="RCMV01000058">
    <property type="protein sequence ID" value="KAG3226401.1"/>
    <property type="molecule type" value="Genomic_DNA"/>
</dbReference>
<protein>
    <submittedName>
        <fullName evidence="3">Uncharacterized protein</fullName>
    </submittedName>
</protein>
<evidence type="ECO:0000313" key="3">
    <source>
        <dbReference type="EMBL" id="KAG3226401.1"/>
    </source>
</evidence>
<dbReference type="Proteomes" id="UP000760860">
    <property type="component" value="Unassembled WGS sequence"/>
</dbReference>
<feature type="chain" id="PRO_5035780317" evidence="2">
    <location>
        <begin position="20"/>
        <end position="177"/>
    </location>
</feature>
<feature type="signal peptide" evidence="2">
    <location>
        <begin position="1"/>
        <end position="19"/>
    </location>
</feature>
<feature type="compositionally biased region" description="Acidic residues" evidence="1">
    <location>
        <begin position="168"/>
        <end position="177"/>
    </location>
</feature>
<organism evidence="3 4">
    <name type="scientific">Phytophthora cactorum</name>
    <dbReference type="NCBI Taxonomy" id="29920"/>
    <lineage>
        <taxon>Eukaryota</taxon>
        <taxon>Sar</taxon>
        <taxon>Stramenopiles</taxon>
        <taxon>Oomycota</taxon>
        <taxon>Peronosporomycetes</taxon>
        <taxon>Peronosporales</taxon>
        <taxon>Peronosporaceae</taxon>
        <taxon>Phytophthora</taxon>
    </lineage>
</organism>
<comment type="caution">
    <text evidence="3">The sequence shown here is derived from an EMBL/GenBank/DDBJ whole genome shotgun (WGS) entry which is preliminary data.</text>
</comment>
<gene>
    <name evidence="3" type="ORF">PC129_g3025</name>
</gene>
<proteinExistence type="predicted"/>
<feature type="region of interest" description="Disordered" evidence="1">
    <location>
        <begin position="67"/>
        <end position="177"/>
    </location>
</feature>
<dbReference type="AlphaFoldDB" id="A0A8T1IQ60"/>
<keyword evidence="2" id="KW-0732">Signal</keyword>
<sequence length="177" mass="19393">MACILSLTNFLGSLMDAAGANREDALDNAAVTELGQLYSEYEQVYNEMDRADARCLQAVLGDMREQRKRRRKLHEEQRQLVRLQTPAPASLEAATGNQVTSAAGSHPRTRSGSSSPLPRLTKSLNWGGSEEKEEVACDDVAAEDNSSFEDNEVESSDVGSREEKIELESAESEEGAR</sequence>
<name>A0A8T1IQ60_9STRA</name>
<feature type="compositionally biased region" description="Polar residues" evidence="1">
    <location>
        <begin position="110"/>
        <end position="126"/>
    </location>
</feature>
<accession>A0A8T1IQ60</accession>
<evidence type="ECO:0000313" key="4">
    <source>
        <dbReference type="Proteomes" id="UP000760860"/>
    </source>
</evidence>
<feature type="compositionally biased region" description="Acidic residues" evidence="1">
    <location>
        <begin position="131"/>
        <end position="155"/>
    </location>
</feature>
<evidence type="ECO:0000256" key="1">
    <source>
        <dbReference type="SAM" id="MobiDB-lite"/>
    </source>
</evidence>
<evidence type="ECO:0000256" key="2">
    <source>
        <dbReference type="SAM" id="SignalP"/>
    </source>
</evidence>
<reference evidence="3" key="1">
    <citation type="submission" date="2018-05" db="EMBL/GenBank/DDBJ databases">
        <title>Effector identification in a new, highly contiguous assembly of the strawberry crown rot pathogen Phytophthora cactorum.</title>
        <authorList>
            <person name="Armitage A.D."/>
            <person name="Nellist C.F."/>
            <person name="Bates H."/>
            <person name="Vickerstaff R.J."/>
            <person name="Harrison R.J."/>
        </authorList>
    </citation>
    <scope>NUCLEOTIDE SEQUENCE</scope>
    <source>
        <strain evidence="3">P421</strain>
    </source>
</reference>